<dbReference type="EMBL" id="LFYR01001429">
    <property type="protein sequence ID" value="KMZ61944.1"/>
    <property type="molecule type" value="Genomic_DNA"/>
</dbReference>
<dbReference type="GO" id="GO:0009451">
    <property type="term" value="P:RNA modification"/>
    <property type="evidence" value="ECO:0000318"/>
    <property type="project" value="GO_Central"/>
</dbReference>
<evidence type="ECO:0000313" key="4">
    <source>
        <dbReference type="Proteomes" id="UP000036987"/>
    </source>
</evidence>
<name>A0A0K9NYY8_ZOSMR</name>
<feature type="repeat" description="PPR" evidence="2">
    <location>
        <begin position="159"/>
        <end position="193"/>
    </location>
</feature>
<dbReference type="Proteomes" id="UP000036987">
    <property type="component" value="Unassembled WGS sequence"/>
</dbReference>
<evidence type="ECO:0000256" key="2">
    <source>
        <dbReference type="PROSITE-ProRule" id="PRU00708"/>
    </source>
</evidence>
<keyword evidence="4" id="KW-1185">Reference proteome</keyword>
<organism evidence="3 4">
    <name type="scientific">Zostera marina</name>
    <name type="common">Eelgrass</name>
    <dbReference type="NCBI Taxonomy" id="29655"/>
    <lineage>
        <taxon>Eukaryota</taxon>
        <taxon>Viridiplantae</taxon>
        <taxon>Streptophyta</taxon>
        <taxon>Embryophyta</taxon>
        <taxon>Tracheophyta</taxon>
        <taxon>Spermatophyta</taxon>
        <taxon>Magnoliopsida</taxon>
        <taxon>Liliopsida</taxon>
        <taxon>Zosteraceae</taxon>
        <taxon>Zostera</taxon>
    </lineage>
</organism>
<dbReference type="InterPro" id="IPR046848">
    <property type="entry name" value="E_motif"/>
</dbReference>
<reference evidence="4" key="1">
    <citation type="journal article" date="2016" name="Nature">
        <title>The genome of the seagrass Zostera marina reveals angiosperm adaptation to the sea.</title>
        <authorList>
            <person name="Olsen J.L."/>
            <person name="Rouze P."/>
            <person name="Verhelst B."/>
            <person name="Lin Y.-C."/>
            <person name="Bayer T."/>
            <person name="Collen J."/>
            <person name="Dattolo E."/>
            <person name="De Paoli E."/>
            <person name="Dittami S."/>
            <person name="Maumus F."/>
            <person name="Michel G."/>
            <person name="Kersting A."/>
            <person name="Lauritano C."/>
            <person name="Lohaus R."/>
            <person name="Toepel M."/>
            <person name="Tonon T."/>
            <person name="Vanneste K."/>
            <person name="Amirebrahimi M."/>
            <person name="Brakel J."/>
            <person name="Bostroem C."/>
            <person name="Chovatia M."/>
            <person name="Grimwood J."/>
            <person name="Jenkins J.W."/>
            <person name="Jueterbock A."/>
            <person name="Mraz A."/>
            <person name="Stam W.T."/>
            <person name="Tice H."/>
            <person name="Bornberg-Bauer E."/>
            <person name="Green P.J."/>
            <person name="Pearson G.A."/>
            <person name="Procaccini G."/>
            <person name="Duarte C.M."/>
            <person name="Schmutz J."/>
            <person name="Reusch T.B.H."/>
            <person name="Van de Peer Y."/>
        </authorList>
    </citation>
    <scope>NUCLEOTIDE SEQUENCE [LARGE SCALE GENOMIC DNA]</scope>
    <source>
        <strain evidence="4">cv. Finnish</strain>
    </source>
</reference>
<dbReference type="FunFam" id="1.25.40.10:FF:000344">
    <property type="entry name" value="Pentatricopeptide repeat-containing protein"/>
    <property type="match status" value="1"/>
</dbReference>
<dbReference type="Gene3D" id="1.25.40.10">
    <property type="entry name" value="Tetratricopeptide repeat domain"/>
    <property type="match status" value="4"/>
</dbReference>
<dbReference type="InterPro" id="IPR011990">
    <property type="entry name" value="TPR-like_helical_dom_sf"/>
</dbReference>
<feature type="repeat" description="PPR" evidence="2">
    <location>
        <begin position="441"/>
        <end position="475"/>
    </location>
</feature>
<gene>
    <name evidence="3" type="ORF">ZOSMA_49G00120</name>
</gene>
<dbReference type="FunFam" id="1.25.40.10:FF:000284">
    <property type="entry name" value="Pentatricopeptide repeat-containing protein"/>
    <property type="match status" value="1"/>
</dbReference>
<dbReference type="Pfam" id="PF20431">
    <property type="entry name" value="E_motif"/>
    <property type="match status" value="1"/>
</dbReference>
<protein>
    <submittedName>
        <fullName evidence="3">Pentatricopeptide repeat-containing protein</fullName>
    </submittedName>
</protein>
<feature type="repeat" description="PPR" evidence="2">
    <location>
        <begin position="57"/>
        <end position="92"/>
    </location>
</feature>
<proteinExistence type="predicted"/>
<dbReference type="NCBIfam" id="TIGR00756">
    <property type="entry name" value="PPR"/>
    <property type="match status" value="5"/>
</dbReference>
<dbReference type="PROSITE" id="PS51375">
    <property type="entry name" value="PPR"/>
    <property type="match status" value="5"/>
</dbReference>
<dbReference type="OrthoDB" id="185373at2759"/>
<dbReference type="PANTHER" id="PTHR24015">
    <property type="entry name" value="OS07G0578800 PROTEIN-RELATED"/>
    <property type="match status" value="1"/>
</dbReference>
<feature type="repeat" description="PPR" evidence="2">
    <location>
        <begin position="261"/>
        <end position="291"/>
    </location>
</feature>
<sequence>MIIGVLQKCSNVRKLKEIHCHMITASIQKDNHLLFKSLQLNDSNYATLLFSQIPRPNEYSYNTIIRGMATTWKDYNLALSFYLHMIRSGLRADNFTYPFVLIAFANLRRLSSGSATHASVFKAGLHMDSNTQHCLITMYARCGELVNARRVFDEIIDRDLVSWNSMISGYSKMGFDREALDLFRGMKDAGFDPNEMTIASVLASCGGLGDVAMGRSLEAFVETKKFNLTSFLGSALIDMYGKCGDLDSARRVFDGMDENKNKVAWNAMITGYSQNGMAEEAIQLFRTMQSSVSTSTVKPDEITIVGVLSACASIGALDVGKSVADYYLHRGDIKTSVDVYIGTALIDMYAKCGDLNRATEIFRLMQWKNEVTWNAMISAFAFHGRAREALSCFAEMNLDGKVQPDERTFLGVLSACAHAGWVSEGRKWFTHMESVLKISPKIEHYSCMVDLLARSGRVDEAWAVVKRMPDDNYQPDAVMLGSLLSACRTCKNVEVGEKVSQWLLQIEPWNSGNYVISSKIYAGSKRWSDSARMRGLMRDRGVIKIPGCSWIEISKGRHQFRSGDAICSDIQLSCDTLNADLSVHGYLPNTHLV</sequence>
<dbReference type="Pfam" id="PF13041">
    <property type="entry name" value="PPR_2"/>
    <property type="match status" value="2"/>
</dbReference>
<evidence type="ECO:0000313" key="3">
    <source>
        <dbReference type="EMBL" id="KMZ61944.1"/>
    </source>
</evidence>
<dbReference type="FunFam" id="1.25.40.10:FF:001093">
    <property type="entry name" value="Pentatricopeptide repeat-containing protein At2g34400"/>
    <property type="match status" value="1"/>
</dbReference>
<dbReference type="InterPro" id="IPR046960">
    <property type="entry name" value="PPR_At4g14850-like_plant"/>
</dbReference>
<feature type="repeat" description="PPR" evidence="2">
    <location>
        <begin position="369"/>
        <end position="403"/>
    </location>
</feature>
<comment type="caution">
    <text evidence="3">The sequence shown here is derived from an EMBL/GenBank/DDBJ whole genome shotgun (WGS) entry which is preliminary data.</text>
</comment>
<accession>A0A0K9NYY8</accession>
<dbReference type="InterPro" id="IPR002885">
    <property type="entry name" value="PPR_rpt"/>
</dbReference>
<dbReference type="PANTHER" id="PTHR24015:SF1063">
    <property type="entry name" value="OS12G0156900 PROTEIN"/>
    <property type="match status" value="1"/>
</dbReference>
<evidence type="ECO:0000256" key="1">
    <source>
        <dbReference type="ARBA" id="ARBA00022737"/>
    </source>
</evidence>
<dbReference type="OMA" id="HTQMLIN"/>
<keyword evidence="1" id="KW-0677">Repeat</keyword>
<dbReference type="Pfam" id="PF01535">
    <property type="entry name" value="PPR"/>
    <property type="match status" value="5"/>
</dbReference>
<dbReference type="AlphaFoldDB" id="A0A0K9NYY8"/>
<dbReference type="GO" id="GO:0003723">
    <property type="term" value="F:RNA binding"/>
    <property type="evidence" value="ECO:0007669"/>
    <property type="project" value="InterPro"/>
</dbReference>